<feature type="domain" description="Histone deacetylase" evidence="2">
    <location>
        <begin position="20"/>
        <end position="302"/>
    </location>
</feature>
<dbReference type="HOGENOM" id="CLU_007727_8_1_6"/>
<evidence type="ECO:0000313" key="4">
    <source>
        <dbReference type="EMBL" id="SCY15365.1"/>
    </source>
</evidence>
<dbReference type="PATRIC" id="fig|451.8.peg.2079"/>
<evidence type="ECO:0000259" key="2">
    <source>
        <dbReference type="Pfam" id="PF00850"/>
    </source>
</evidence>
<dbReference type="Gene3D" id="3.40.800.20">
    <property type="entry name" value="Histone deacetylase domain"/>
    <property type="match status" value="1"/>
</dbReference>
<gene>
    <name evidence="3" type="ORF">LMI_1556</name>
    <name evidence="4" type="ORF">SAMN02982997_00975</name>
</gene>
<name>A0A098GEF3_LEGMI</name>
<dbReference type="InterPro" id="IPR023696">
    <property type="entry name" value="Ureohydrolase_dom_sf"/>
</dbReference>
<dbReference type="GO" id="GO:0004407">
    <property type="term" value="F:histone deacetylase activity"/>
    <property type="evidence" value="ECO:0007669"/>
    <property type="project" value="TreeGrafter"/>
</dbReference>
<dbReference type="PANTHER" id="PTHR10625:SF10">
    <property type="entry name" value="HISTONE DEACETYLASE HDAC1"/>
    <property type="match status" value="1"/>
</dbReference>
<organism evidence="3 5">
    <name type="scientific">Legionella micdadei</name>
    <name type="common">Tatlockia micdadei</name>
    <dbReference type="NCBI Taxonomy" id="451"/>
    <lineage>
        <taxon>Bacteria</taxon>
        <taxon>Pseudomonadati</taxon>
        <taxon>Pseudomonadota</taxon>
        <taxon>Gammaproteobacteria</taxon>
        <taxon>Legionellales</taxon>
        <taxon>Legionellaceae</taxon>
        <taxon>Legionella</taxon>
    </lineage>
</organism>
<dbReference type="EMBL" id="FMVN01000004">
    <property type="protein sequence ID" value="SCY15365.1"/>
    <property type="molecule type" value="Genomic_DNA"/>
</dbReference>
<dbReference type="InterPro" id="IPR023801">
    <property type="entry name" value="His_deacetylse_dom"/>
</dbReference>
<reference evidence="4 6" key="3">
    <citation type="submission" date="2016-10" db="EMBL/GenBank/DDBJ databases">
        <authorList>
            <person name="Varghese N."/>
            <person name="Submissions S."/>
        </authorList>
    </citation>
    <scope>NUCLEOTIDE SEQUENCE [LARGE SCALE GENOMIC DNA]</scope>
    <source>
        <strain evidence="4 6">ATCC 33218</strain>
    </source>
</reference>
<dbReference type="OrthoDB" id="9808367at2"/>
<dbReference type="Proteomes" id="UP000032414">
    <property type="component" value="Chromosome I"/>
</dbReference>
<dbReference type="KEGG" id="tmc:LMI_1556"/>
<evidence type="ECO:0000313" key="3">
    <source>
        <dbReference type="EMBL" id="CEG60858.1"/>
    </source>
</evidence>
<keyword evidence="6" id="KW-1185">Reference proteome</keyword>
<dbReference type="AlphaFoldDB" id="A0A098GEF3"/>
<evidence type="ECO:0000313" key="6">
    <source>
        <dbReference type="Proteomes" id="UP000182998"/>
    </source>
</evidence>
<dbReference type="RefSeq" id="WP_045099200.1">
    <property type="nucleotide sequence ID" value="NZ_FMVN01000004.1"/>
</dbReference>
<dbReference type="InterPro" id="IPR000286">
    <property type="entry name" value="HDACs"/>
</dbReference>
<reference evidence="5" key="1">
    <citation type="submission" date="2014-09" db="EMBL/GenBank/DDBJ databases">
        <authorList>
            <person name="Gomez-Valero L."/>
        </authorList>
    </citation>
    <scope>NUCLEOTIDE SEQUENCE [LARGE SCALE GENOMIC DNA]</scope>
    <source>
        <strain evidence="5">ATCC33218</strain>
    </source>
</reference>
<evidence type="ECO:0000256" key="1">
    <source>
        <dbReference type="ARBA" id="ARBA00005947"/>
    </source>
</evidence>
<dbReference type="EMBL" id="LN614830">
    <property type="protein sequence ID" value="CEG60858.1"/>
    <property type="molecule type" value="Genomic_DNA"/>
</dbReference>
<protein>
    <submittedName>
        <fullName evidence="4">Acetoin utilization deacetylase AcuC</fullName>
    </submittedName>
    <submittedName>
        <fullName evidence="3">Histone deacetylase superfamily</fullName>
    </submittedName>
</protein>
<dbReference type="Proteomes" id="UP000182998">
    <property type="component" value="Unassembled WGS sequence"/>
</dbReference>
<proteinExistence type="inferred from homology"/>
<dbReference type="InterPro" id="IPR037138">
    <property type="entry name" value="His_deacetylse_dom_sf"/>
</dbReference>
<dbReference type="PANTHER" id="PTHR10625">
    <property type="entry name" value="HISTONE DEACETYLASE HDAC1-RELATED"/>
    <property type="match status" value="1"/>
</dbReference>
<dbReference type="Pfam" id="PF00850">
    <property type="entry name" value="Hist_deacetyl"/>
    <property type="match status" value="1"/>
</dbReference>
<evidence type="ECO:0000313" key="5">
    <source>
        <dbReference type="Proteomes" id="UP000032414"/>
    </source>
</evidence>
<sequence length="309" mass="34284">MTIALISHPDCLLHNMGPGHPEQPARIRVIDDTLKQSDLVHTLKIYQAPLAKGHDLLRVHCKDHINSVFRSSPDQGLITYAPDVYMNPYSLTAALRAAGAAFLGVDLVLNNEVNQAFCNVRPPGHHAGWDYAMGFCFFNNVAAAVAYALEQYKLKRIVIVDFDVHHGNGTEDIFLDEPRVLFCSSFQYPFYPFSGADTKSSHIINIPLPAGATGGLFRQKTTQLWFDKIREFRPEMIFFSAGFDAYINDDMANLLFTDTDYLWITEKIKAIADEFCGGRIVSVLEGGYSLEGLGSCAVAHLTGFLTTSI</sequence>
<comment type="similarity">
    <text evidence="1">Belongs to the histone deacetylase family.</text>
</comment>
<dbReference type="SUPFAM" id="SSF52768">
    <property type="entry name" value="Arginase/deacetylase"/>
    <property type="match status" value="1"/>
</dbReference>
<reference evidence="3" key="2">
    <citation type="submission" date="2014-09" db="EMBL/GenBank/DDBJ databases">
        <authorList>
            <person name="GOMEZ-VALERO Laura"/>
        </authorList>
    </citation>
    <scope>NUCLEOTIDE SEQUENCE</scope>
    <source>
        <strain evidence="3">ATCC33218</strain>
    </source>
</reference>
<dbReference type="GO" id="GO:0040029">
    <property type="term" value="P:epigenetic regulation of gene expression"/>
    <property type="evidence" value="ECO:0007669"/>
    <property type="project" value="TreeGrafter"/>
</dbReference>
<dbReference type="CDD" id="cd11599">
    <property type="entry name" value="HDAC_classII_2"/>
    <property type="match status" value="1"/>
</dbReference>
<accession>A0A098GEF3</accession>
<dbReference type="PRINTS" id="PR01270">
    <property type="entry name" value="HDASUPER"/>
</dbReference>